<feature type="region of interest" description="Disordered" evidence="1">
    <location>
        <begin position="545"/>
        <end position="569"/>
    </location>
</feature>
<feature type="region of interest" description="Disordered" evidence="1">
    <location>
        <begin position="183"/>
        <end position="270"/>
    </location>
</feature>
<dbReference type="OrthoDB" id="10485286at2759"/>
<feature type="compositionally biased region" description="Polar residues" evidence="1">
    <location>
        <begin position="26"/>
        <end position="35"/>
    </location>
</feature>
<evidence type="ECO:0000313" key="2">
    <source>
        <dbReference type="EMBL" id="CBJ25646.1"/>
    </source>
</evidence>
<name>D7G6V3_ECTSI</name>
<dbReference type="EMBL" id="FN649727">
    <property type="protein sequence ID" value="CBJ25646.1"/>
    <property type="molecule type" value="Genomic_DNA"/>
</dbReference>
<sequence length="575" mass="62642">MGNVTGRQVPGPASDMPLRGRHRQEANATASTTRAPASEMAPSGRHQQVAKDSTHRAPASDNRKATKATPSTARAPASDAALAGQQETNATASTTRAQASEMAPSGRHQQVAKESTPRVRASDTPERRRHQNATTLSTARAPASDAALPAAQREAVAVEEPMPRLFSTTINRLRVLCGHRREDEAKVNTSTTRAPASDAARSEQEAPPAIATTTRGQASDMALSGHEQEAHATSSTARAPAGDTALPGHRQDHATSSTTRAPASDTLLPGDRREAKFAEAMALLRICGKKKKAVRLLQEYKEEVDRELSGAMVARLNNPGHDAVDLDQPIFNLEKLKEVTANVMDDSLNEWIARVNEWGDKTGGSRAGGGITPQAVLPRLFWECSDEVETRYRVVEDVLRVVDKMKMHENMCNHHKDLFHLMPREDCNVAIQRILRGVRSYLADHSFDPDDIQWLVTGSGLDSVALQYMVVMANVRLQYPPVTFSTTDCGKVQQFDPELHSDVGGGGVRPGQECTIVFPAIMTGEKRCTVGYTLTNIEAMEPRADASAHFNGTPRGESYSEQDYPGEDGSYYRYY</sequence>
<dbReference type="AlphaFoldDB" id="D7G6V3"/>
<organism evidence="2 3">
    <name type="scientific">Ectocarpus siliculosus</name>
    <name type="common">Brown alga</name>
    <name type="synonym">Conferva siliculosa</name>
    <dbReference type="NCBI Taxonomy" id="2880"/>
    <lineage>
        <taxon>Eukaryota</taxon>
        <taxon>Sar</taxon>
        <taxon>Stramenopiles</taxon>
        <taxon>Ochrophyta</taxon>
        <taxon>PX clade</taxon>
        <taxon>Phaeophyceae</taxon>
        <taxon>Ectocarpales</taxon>
        <taxon>Ectocarpaceae</taxon>
        <taxon>Ectocarpus</taxon>
    </lineage>
</organism>
<evidence type="ECO:0000256" key="1">
    <source>
        <dbReference type="SAM" id="MobiDB-lite"/>
    </source>
</evidence>
<feature type="compositionally biased region" description="Low complexity" evidence="1">
    <location>
        <begin position="136"/>
        <end position="151"/>
    </location>
</feature>
<proteinExistence type="predicted"/>
<keyword evidence="3" id="KW-1185">Reference proteome</keyword>
<accession>D7G6V3</accession>
<feature type="compositionally biased region" description="Polar residues" evidence="1">
    <location>
        <begin position="85"/>
        <end position="98"/>
    </location>
</feature>
<dbReference type="EMBL" id="FN649035">
    <property type="protein sequence ID" value="CBJ25646.1"/>
    <property type="molecule type" value="Genomic_DNA"/>
</dbReference>
<feature type="region of interest" description="Disordered" evidence="1">
    <location>
        <begin position="1"/>
        <end position="155"/>
    </location>
</feature>
<evidence type="ECO:0000313" key="3">
    <source>
        <dbReference type="Proteomes" id="UP000002630"/>
    </source>
</evidence>
<protein>
    <submittedName>
        <fullName evidence="2">Uncharacterized protein</fullName>
    </submittedName>
</protein>
<dbReference type="Proteomes" id="UP000002630">
    <property type="component" value="Linkage Group LG02"/>
</dbReference>
<dbReference type="InParanoid" id="D7G6V3"/>
<reference evidence="2 3" key="1">
    <citation type="journal article" date="2010" name="Nature">
        <title>The Ectocarpus genome and the independent evolution of multicellularity in brown algae.</title>
        <authorList>
            <person name="Cock J.M."/>
            <person name="Sterck L."/>
            <person name="Rouze P."/>
            <person name="Scornet D."/>
            <person name="Allen A.E."/>
            <person name="Amoutzias G."/>
            <person name="Anthouard V."/>
            <person name="Artiguenave F."/>
            <person name="Aury J.M."/>
            <person name="Badger J.H."/>
            <person name="Beszteri B."/>
            <person name="Billiau K."/>
            <person name="Bonnet E."/>
            <person name="Bothwell J.H."/>
            <person name="Bowler C."/>
            <person name="Boyen C."/>
            <person name="Brownlee C."/>
            <person name="Carrano C.J."/>
            <person name="Charrier B."/>
            <person name="Cho G.Y."/>
            <person name="Coelho S.M."/>
            <person name="Collen J."/>
            <person name="Corre E."/>
            <person name="Da Silva C."/>
            <person name="Delage L."/>
            <person name="Delaroque N."/>
            <person name="Dittami S.M."/>
            <person name="Doulbeau S."/>
            <person name="Elias M."/>
            <person name="Farnham G."/>
            <person name="Gachon C.M."/>
            <person name="Gschloessl B."/>
            <person name="Heesch S."/>
            <person name="Jabbari K."/>
            <person name="Jubin C."/>
            <person name="Kawai H."/>
            <person name="Kimura K."/>
            <person name="Kloareg B."/>
            <person name="Kupper F.C."/>
            <person name="Lang D."/>
            <person name="Le Bail A."/>
            <person name="Leblanc C."/>
            <person name="Lerouge P."/>
            <person name="Lohr M."/>
            <person name="Lopez P.J."/>
            <person name="Martens C."/>
            <person name="Maumus F."/>
            <person name="Michel G."/>
            <person name="Miranda-Saavedra D."/>
            <person name="Morales J."/>
            <person name="Moreau H."/>
            <person name="Motomura T."/>
            <person name="Nagasato C."/>
            <person name="Napoli C.A."/>
            <person name="Nelson D.R."/>
            <person name="Nyvall-Collen P."/>
            <person name="Peters A.F."/>
            <person name="Pommier C."/>
            <person name="Potin P."/>
            <person name="Poulain J."/>
            <person name="Quesneville H."/>
            <person name="Read B."/>
            <person name="Rensing S.A."/>
            <person name="Ritter A."/>
            <person name="Rousvoal S."/>
            <person name="Samanta M."/>
            <person name="Samson G."/>
            <person name="Schroeder D.C."/>
            <person name="Segurens B."/>
            <person name="Strittmatter M."/>
            <person name="Tonon T."/>
            <person name="Tregear J.W."/>
            <person name="Valentin K."/>
            <person name="von Dassow P."/>
            <person name="Yamagishi T."/>
            <person name="Van de Peer Y."/>
            <person name="Wincker P."/>
        </authorList>
    </citation>
    <scope>NUCLEOTIDE SEQUENCE [LARGE SCALE GENOMIC DNA]</scope>
    <source>
        <strain evidence="3">Ec32 / CCAP1310/4</strain>
    </source>
</reference>
<feature type="compositionally biased region" description="Basic and acidic residues" evidence="1">
    <location>
        <begin position="115"/>
        <end position="126"/>
    </location>
</feature>
<gene>
    <name evidence="2" type="ORF">Esi_0008_0034</name>
</gene>